<dbReference type="PANTHER" id="PTHR37535">
    <property type="entry name" value="FLUG DOMAIN PROTEIN"/>
    <property type="match status" value="1"/>
</dbReference>
<feature type="region of interest" description="Disordered" evidence="1">
    <location>
        <begin position="34"/>
        <end position="115"/>
    </location>
</feature>
<gene>
    <name evidence="2" type="ORF">ABVK25_010905</name>
</gene>
<dbReference type="EMBL" id="JBHFEH010000078">
    <property type="protein sequence ID" value="KAL2048847.1"/>
    <property type="molecule type" value="Genomic_DNA"/>
</dbReference>
<name>A0ABR4AT13_9LECA</name>
<feature type="compositionally biased region" description="Acidic residues" evidence="1">
    <location>
        <begin position="82"/>
        <end position="113"/>
    </location>
</feature>
<dbReference type="Proteomes" id="UP001590951">
    <property type="component" value="Unassembled WGS sequence"/>
</dbReference>
<dbReference type="Pfam" id="PF11917">
    <property type="entry name" value="DUF3435"/>
    <property type="match status" value="1"/>
</dbReference>
<dbReference type="InterPro" id="IPR021842">
    <property type="entry name" value="DUF3435"/>
</dbReference>
<accession>A0ABR4AT13</accession>
<dbReference type="PANTHER" id="PTHR37535:SF3">
    <property type="entry name" value="FLUG DOMAIN-CONTAINING PROTEIN"/>
    <property type="match status" value="1"/>
</dbReference>
<organism evidence="2 3">
    <name type="scientific">Lepraria finkii</name>
    <dbReference type="NCBI Taxonomy" id="1340010"/>
    <lineage>
        <taxon>Eukaryota</taxon>
        <taxon>Fungi</taxon>
        <taxon>Dikarya</taxon>
        <taxon>Ascomycota</taxon>
        <taxon>Pezizomycotina</taxon>
        <taxon>Lecanoromycetes</taxon>
        <taxon>OSLEUM clade</taxon>
        <taxon>Lecanoromycetidae</taxon>
        <taxon>Lecanorales</taxon>
        <taxon>Lecanorineae</taxon>
        <taxon>Stereocaulaceae</taxon>
        <taxon>Lepraria</taxon>
    </lineage>
</organism>
<comment type="caution">
    <text evidence="2">The sequence shown here is derived from an EMBL/GenBank/DDBJ whole genome shotgun (WGS) entry which is preliminary data.</text>
</comment>
<evidence type="ECO:0000256" key="1">
    <source>
        <dbReference type="SAM" id="MobiDB-lite"/>
    </source>
</evidence>
<evidence type="ECO:0000313" key="3">
    <source>
        <dbReference type="Proteomes" id="UP001590951"/>
    </source>
</evidence>
<proteinExistence type="predicted"/>
<sequence>MYRDEQQRQYVATGILMASYFGCRPVSTFDTRIKFEEDDATDKPVDRATVADAREDYSDDSTDEDTSDVTDWDDDRSTLVDSDSDLDDDDDDASAYSDGDDDTDSDSGTDDEVDAGRDDTGTLLWRYITFIITPYRIPGEPNVLFAKVIITYTKGEDNYPREKTFIIKRKDNPLLCLLDYLLSLALYNNIFAAGSLQNISNIFRAKIPPGKKSLQLKIKSSPLDIPVFRIPGCAADGFRTSPTEPLHSSTWLRYL</sequence>
<keyword evidence="3" id="KW-1185">Reference proteome</keyword>
<feature type="compositionally biased region" description="Basic and acidic residues" evidence="1">
    <location>
        <begin position="34"/>
        <end position="46"/>
    </location>
</feature>
<evidence type="ECO:0000313" key="2">
    <source>
        <dbReference type="EMBL" id="KAL2048847.1"/>
    </source>
</evidence>
<reference evidence="2 3" key="1">
    <citation type="submission" date="2024-09" db="EMBL/GenBank/DDBJ databases">
        <title>Rethinking Asexuality: The Enigmatic Case of Functional Sexual Genes in Lepraria (Stereocaulaceae).</title>
        <authorList>
            <person name="Doellman M."/>
            <person name="Sun Y."/>
            <person name="Barcenas-Pena A."/>
            <person name="Lumbsch H.T."/>
            <person name="Grewe F."/>
        </authorList>
    </citation>
    <scope>NUCLEOTIDE SEQUENCE [LARGE SCALE GENOMIC DNA]</scope>
    <source>
        <strain evidence="2 3">Grewe 0041</strain>
    </source>
</reference>
<feature type="compositionally biased region" description="Acidic residues" evidence="1">
    <location>
        <begin position="57"/>
        <end position="74"/>
    </location>
</feature>
<protein>
    <submittedName>
        <fullName evidence="2">Uncharacterized protein</fullName>
    </submittedName>
</protein>